<dbReference type="InterPro" id="IPR000792">
    <property type="entry name" value="Tscrpt_reg_LuxR_C"/>
</dbReference>
<gene>
    <name evidence="5" type="ORF">E4U82_08905</name>
</gene>
<dbReference type="Proteomes" id="UP000298484">
    <property type="component" value="Unassembled WGS sequence"/>
</dbReference>
<dbReference type="OrthoDB" id="2706704at2"/>
<keyword evidence="6" id="KW-1185">Reference proteome</keyword>
<evidence type="ECO:0000256" key="3">
    <source>
        <dbReference type="ARBA" id="ARBA00023163"/>
    </source>
</evidence>
<name>A0A4Y9AD67_9BACI</name>
<feature type="domain" description="HTH luxR-type" evidence="4">
    <location>
        <begin position="145"/>
        <end position="210"/>
    </location>
</feature>
<dbReference type="InterPro" id="IPR039420">
    <property type="entry name" value="WalR-like"/>
</dbReference>
<dbReference type="PRINTS" id="PR00038">
    <property type="entry name" value="HTHLUXR"/>
</dbReference>
<dbReference type="Pfam" id="PF00196">
    <property type="entry name" value="GerE"/>
    <property type="match status" value="1"/>
</dbReference>
<dbReference type="Gene3D" id="3.40.50.2300">
    <property type="match status" value="1"/>
</dbReference>
<keyword evidence="1" id="KW-0805">Transcription regulation</keyword>
<dbReference type="GO" id="GO:0006355">
    <property type="term" value="P:regulation of DNA-templated transcription"/>
    <property type="evidence" value="ECO:0007669"/>
    <property type="project" value="InterPro"/>
</dbReference>
<dbReference type="GO" id="GO:0003677">
    <property type="term" value="F:DNA binding"/>
    <property type="evidence" value="ECO:0007669"/>
    <property type="project" value="UniProtKB-KW"/>
</dbReference>
<dbReference type="PROSITE" id="PS00622">
    <property type="entry name" value="HTH_LUXR_1"/>
    <property type="match status" value="1"/>
</dbReference>
<dbReference type="InterPro" id="IPR016032">
    <property type="entry name" value="Sig_transdc_resp-reg_C-effctor"/>
</dbReference>
<evidence type="ECO:0000259" key="4">
    <source>
        <dbReference type="PROSITE" id="PS50043"/>
    </source>
</evidence>
<evidence type="ECO:0000256" key="2">
    <source>
        <dbReference type="ARBA" id="ARBA00023125"/>
    </source>
</evidence>
<protein>
    <submittedName>
        <fullName evidence="5">Response regulator transcription factor</fullName>
    </submittedName>
</protein>
<dbReference type="EMBL" id="SRHY01000011">
    <property type="protein sequence ID" value="TFJ93057.1"/>
    <property type="molecule type" value="Genomic_DNA"/>
</dbReference>
<proteinExistence type="predicted"/>
<evidence type="ECO:0000256" key="1">
    <source>
        <dbReference type="ARBA" id="ARBA00023015"/>
    </source>
</evidence>
<evidence type="ECO:0000313" key="6">
    <source>
        <dbReference type="Proteomes" id="UP000298484"/>
    </source>
</evidence>
<keyword evidence="3" id="KW-0804">Transcription</keyword>
<dbReference type="PROSITE" id="PS50043">
    <property type="entry name" value="HTH_LUXR_2"/>
    <property type="match status" value="1"/>
</dbReference>
<evidence type="ECO:0000313" key="5">
    <source>
        <dbReference type="EMBL" id="TFJ93057.1"/>
    </source>
</evidence>
<dbReference type="SUPFAM" id="SSF46894">
    <property type="entry name" value="C-terminal effector domain of the bipartite response regulators"/>
    <property type="match status" value="1"/>
</dbReference>
<keyword evidence="2" id="KW-0238">DNA-binding</keyword>
<accession>A0A4Y9AD67</accession>
<organism evidence="5 6">
    <name type="scientific">Lentibacillus salicampi</name>
    <dbReference type="NCBI Taxonomy" id="175306"/>
    <lineage>
        <taxon>Bacteria</taxon>
        <taxon>Bacillati</taxon>
        <taxon>Bacillota</taxon>
        <taxon>Bacilli</taxon>
        <taxon>Bacillales</taxon>
        <taxon>Bacillaceae</taxon>
        <taxon>Lentibacillus</taxon>
    </lineage>
</organism>
<dbReference type="AlphaFoldDB" id="A0A4Y9AD67"/>
<dbReference type="SMART" id="SM00421">
    <property type="entry name" value="HTH_LUXR"/>
    <property type="match status" value="1"/>
</dbReference>
<dbReference type="CDD" id="cd06170">
    <property type="entry name" value="LuxR_C_like"/>
    <property type="match status" value="1"/>
</dbReference>
<reference evidence="5 6" key="1">
    <citation type="submission" date="2019-03" db="EMBL/GenBank/DDBJ databases">
        <title>Genome sequence of Lentibacillus salicampi ATCC BAA-719.</title>
        <authorList>
            <person name="Maclea K.S."/>
            <person name="Simoes Junior M."/>
        </authorList>
    </citation>
    <scope>NUCLEOTIDE SEQUENCE [LARGE SCALE GENOMIC DNA]</scope>
    <source>
        <strain evidence="5 6">ATCC BAA-719</strain>
    </source>
</reference>
<dbReference type="PANTHER" id="PTHR43214:SF24">
    <property type="entry name" value="TRANSCRIPTIONAL REGULATORY PROTEIN NARL-RELATED"/>
    <property type="match status" value="1"/>
</dbReference>
<dbReference type="PANTHER" id="PTHR43214">
    <property type="entry name" value="TWO-COMPONENT RESPONSE REGULATOR"/>
    <property type="match status" value="1"/>
</dbReference>
<sequence>MGINEALHHSITSETDMELLCDMYYTDNALFLLSFVKSDIHLFDVDGLNRWDVLYTIEKLKEINPVAKLVVLIPRQTELDLLPLMSTEIDSMIEKNRTLHVWISQFIRDMLNRNHYLNPKGMTGKFISDFFDLKMRNLDIFAERLSNAGLNLIKREIEIAYLMGVGLKNREIATNLRLSEGTVKAYVSRIYKKLGCHKRGAAADMMNRIYLNDKP</sequence>
<comment type="caution">
    <text evidence="5">The sequence shown here is derived from an EMBL/GenBank/DDBJ whole genome shotgun (WGS) entry which is preliminary data.</text>
</comment>